<dbReference type="PANTHER" id="PTHR30472">
    <property type="entry name" value="FERRIC ENTEROBACTIN TRANSPORT SYSTEM PERMEASE PROTEIN"/>
    <property type="match status" value="1"/>
</dbReference>
<comment type="similarity">
    <text evidence="2">Belongs to the binding-protein-dependent transport system permease family. FecCD subfamily.</text>
</comment>
<dbReference type="EMBL" id="CP061539">
    <property type="protein sequence ID" value="QNV37621.1"/>
    <property type="molecule type" value="Genomic_DNA"/>
</dbReference>
<keyword evidence="7 8" id="KW-0472">Membrane</keyword>
<reference evidence="9 10" key="1">
    <citation type="submission" date="2020-09" db="EMBL/GenBank/DDBJ databases">
        <title>Investigation of environmental microbes.</title>
        <authorList>
            <person name="Ou Y."/>
            <person name="Kang Q."/>
        </authorList>
    </citation>
    <scope>NUCLEOTIDE SEQUENCE [LARGE SCALE GENOMIC DNA]</scope>
    <source>
        <strain evidence="9 10">KJZ-14</strain>
    </source>
</reference>
<protein>
    <submittedName>
        <fullName evidence="9">Iron ABC transporter permease</fullName>
    </submittedName>
</protein>
<dbReference type="CDD" id="cd06550">
    <property type="entry name" value="TM_ABC_iron-siderophores_like"/>
    <property type="match status" value="1"/>
</dbReference>
<evidence type="ECO:0000256" key="6">
    <source>
        <dbReference type="ARBA" id="ARBA00022989"/>
    </source>
</evidence>
<feature type="transmembrane region" description="Helical" evidence="8">
    <location>
        <begin position="139"/>
        <end position="158"/>
    </location>
</feature>
<dbReference type="GO" id="GO:0022857">
    <property type="term" value="F:transmembrane transporter activity"/>
    <property type="evidence" value="ECO:0007669"/>
    <property type="project" value="InterPro"/>
</dbReference>
<keyword evidence="10" id="KW-1185">Reference proteome</keyword>
<dbReference type="InterPro" id="IPR000522">
    <property type="entry name" value="ABC_transptr_permease_BtuC"/>
</dbReference>
<evidence type="ECO:0000313" key="10">
    <source>
        <dbReference type="Proteomes" id="UP000516404"/>
    </source>
</evidence>
<feature type="transmembrane region" description="Helical" evidence="8">
    <location>
        <begin position="170"/>
        <end position="191"/>
    </location>
</feature>
<dbReference type="AlphaFoldDB" id="A0A7H2BD75"/>
<feature type="transmembrane region" description="Helical" evidence="8">
    <location>
        <begin position="211"/>
        <end position="233"/>
    </location>
</feature>
<name>A0A7H2BD75_9MICC</name>
<comment type="subcellular location">
    <subcellularLocation>
        <location evidence="1">Cell membrane</location>
        <topology evidence="1">Multi-pass membrane protein</topology>
    </subcellularLocation>
</comment>
<dbReference type="InterPro" id="IPR037294">
    <property type="entry name" value="ABC_BtuC-like"/>
</dbReference>
<keyword evidence="3" id="KW-0813">Transport</keyword>
<feature type="transmembrane region" description="Helical" evidence="8">
    <location>
        <begin position="245"/>
        <end position="267"/>
    </location>
</feature>
<dbReference type="Gene3D" id="1.10.3470.10">
    <property type="entry name" value="ABC transporter involved in vitamin B12 uptake, BtuC"/>
    <property type="match status" value="1"/>
</dbReference>
<dbReference type="PANTHER" id="PTHR30472:SF1">
    <property type="entry name" value="FE(3+) DICITRATE TRANSPORT SYSTEM PERMEASE PROTEIN FECC-RELATED"/>
    <property type="match status" value="1"/>
</dbReference>
<keyword evidence="5 8" id="KW-0812">Transmembrane</keyword>
<feature type="transmembrane region" description="Helical" evidence="8">
    <location>
        <begin position="300"/>
        <end position="322"/>
    </location>
</feature>
<dbReference type="GO" id="GO:0033214">
    <property type="term" value="P:siderophore-iron import into cell"/>
    <property type="evidence" value="ECO:0007669"/>
    <property type="project" value="TreeGrafter"/>
</dbReference>
<evidence type="ECO:0000256" key="5">
    <source>
        <dbReference type="ARBA" id="ARBA00022692"/>
    </source>
</evidence>
<sequence length="393" mass="40896">MVAVVGISRVRARQFSLRHSIFAHRRIPLIAFLSLLLLVCLIILSLGIGSRALTPTETLQGLFSPSTTTESIIVWKLRLPRTLAAIVVGASLASAGVLMQALTRNPLAEPGLLGVNSGAAIAVVSAVAFFGITSTGGQVWFALAGAALAACLSFLLGSTRSRSQDSVTRLILAGVALNACFGSITGIITMFNSVAFDSHRFWVVGSVAERTYGSIAAVTPVILVGLVAGLLLIKPLSVLALGDDCAASLGLPLPIIRVTALTAITLLCGGATALAGPISFVGLAVPHALRILVGNKLSRLLPMSLIAGPILMLGADILGRVVAIPNEIEVGIVTAFIGAPVLLWLVMRINSTPKTPRFSKTMRADCSSKNYCTAPSESLNHAKRKHLPHAGRA</sequence>
<evidence type="ECO:0000256" key="3">
    <source>
        <dbReference type="ARBA" id="ARBA00022448"/>
    </source>
</evidence>
<dbReference type="Proteomes" id="UP000516404">
    <property type="component" value="Chromosome"/>
</dbReference>
<dbReference type="FunFam" id="1.10.3470.10:FF:000001">
    <property type="entry name" value="Vitamin B12 ABC transporter permease BtuC"/>
    <property type="match status" value="1"/>
</dbReference>
<feature type="transmembrane region" description="Helical" evidence="8">
    <location>
        <begin position="113"/>
        <end position="133"/>
    </location>
</feature>
<feature type="transmembrane region" description="Helical" evidence="8">
    <location>
        <begin position="328"/>
        <end position="347"/>
    </location>
</feature>
<feature type="transmembrane region" description="Helical" evidence="8">
    <location>
        <begin position="27"/>
        <end position="48"/>
    </location>
</feature>
<evidence type="ECO:0000256" key="7">
    <source>
        <dbReference type="ARBA" id="ARBA00023136"/>
    </source>
</evidence>
<evidence type="ECO:0000256" key="1">
    <source>
        <dbReference type="ARBA" id="ARBA00004651"/>
    </source>
</evidence>
<evidence type="ECO:0000256" key="4">
    <source>
        <dbReference type="ARBA" id="ARBA00022475"/>
    </source>
</evidence>
<proteinExistence type="inferred from homology"/>
<feature type="transmembrane region" description="Helical" evidence="8">
    <location>
        <begin position="273"/>
        <end position="293"/>
    </location>
</feature>
<feature type="transmembrane region" description="Helical" evidence="8">
    <location>
        <begin position="83"/>
        <end position="101"/>
    </location>
</feature>
<keyword evidence="4" id="KW-1003">Cell membrane</keyword>
<organism evidence="9 10">
    <name type="scientific">Rothia terrae</name>
    <dbReference type="NCBI Taxonomy" id="396015"/>
    <lineage>
        <taxon>Bacteria</taxon>
        <taxon>Bacillati</taxon>
        <taxon>Actinomycetota</taxon>
        <taxon>Actinomycetes</taxon>
        <taxon>Micrococcales</taxon>
        <taxon>Micrococcaceae</taxon>
        <taxon>Rothia</taxon>
    </lineage>
</organism>
<evidence type="ECO:0000256" key="2">
    <source>
        <dbReference type="ARBA" id="ARBA00007935"/>
    </source>
</evidence>
<dbReference type="GeneID" id="96624672"/>
<dbReference type="GO" id="GO:0005886">
    <property type="term" value="C:plasma membrane"/>
    <property type="evidence" value="ECO:0007669"/>
    <property type="project" value="UniProtKB-SubCell"/>
</dbReference>
<keyword evidence="6 8" id="KW-1133">Transmembrane helix</keyword>
<evidence type="ECO:0000256" key="8">
    <source>
        <dbReference type="SAM" id="Phobius"/>
    </source>
</evidence>
<dbReference type="RefSeq" id="WP_190724469.1">
    <property type="nucleotide sequence ID" value="NZ_CP061539.1"/>
</dbReference>
<accession>A0A7H2BD75</accession>
<gene>
    <name evidence="9" type="ORF">IDM49_10520</name>
</gene>
<evidence type="ECO:0000313" key="9">
    <source>
        <dbReference type="EMBL" id="QNV37621.1"/>
    </source>
</evidence>
<dbReference type="SUPFAM" id="SSF81345">
    <property type="entry name" value="ABC transporter involved in vitamin B12 uptake, BtuC"/>
    <property type="match status" value="1"/>
</dbReference>
<dbReference type="Pfam" id="PF01032">
    <property type="entry name" value="FecCD"/>
    <property type="match status" value="1"/>
</dbReference>
<dbReference type="KEGG" id="rter:IDM49_10520"/>